<organism evidence="1">
    <name type="scientific">marine sediment metagenome</name>
    <dbReference type="NCBI Taxonomy" id="412755"/>
    <lineage>
        <taxon>unclassified sequences</taxon>
        <taxon>metagenomes</taxon>
        <taxon>ecological metagenomes</taxon>
    </lineage>
</organism>
<comment type="caution">
    <text evidence="1">The sequence shown here is derived from an EMBL/GenBank/DDBJ whole genome shotgun (WGS) entry which is preliminary data.</text>
</comment>
<dbReference type="EMBL" id="BARU01000125">
    <property type="protein sequence ID" value="GAH27517.1"/>
    <property type="molecule type" value="Genomic_DNA"/>
</dbReference>
<name>X1E4R9_9ZZZZ</name>
<dbReference type="InterPro" id="IPR036388">
    <property type="entry name" value="WH-like_DNA-bd_sf"/>
</dbReference>
<dbReference type="Gene3D" id="1.10.10.10">
    <property type="entry name" value="Winged helix-like DNA-binding domain superfamily/Winged helix DNA-binding domain"/>
    <property type="match status" value="1"/>
</dbReference>
<dbReference type="AlphaFoldDB" id="X1E4R9"/>
<accession>X1E4R9</accession>
<dbReference type="InterPro" id="IPR036390">
    <property type="entry name" value="WH_DNA-bd_sf"/>
</dbReference>
<proteinExistence type="predicted"/>
<dbReference type="SUPFAM" id="SSF46785">
    <property type="entry name" value="Winged helix' DNA-binding domain"/>
    <property type="match status" value="1"/>
</dbReference>
<evidence type="ECO:0000313" key="1">
    <source>
        <dbReference type="EMBL" id="GAH27517.1"/>
    </source>
</evidence>
<gene>
    <name evidence="1" type="ORF">S03H2_00582</name>
</gene>
<protein>
    <submittedName>
        <fullName evidence="1">Uncharacterized protein</fullName>
    </submittedName>
</protein>
<sequence length="98" mass="11257">MPDKNAELTKLEQGILDYLDGKEKANYLQMARKLGEIPGNVLPALTILRDKGKVRHVTGTQWAIQSPRNRKEHHAERERKYKRTCSINPTIPKAIRPD</sequence>
<reference evidence="1" key="1">
    <citation type="journal article" date="2014" name="Front. Microbiol.">
        <title>High frequency of phylogenetically diverse reductive dehalogenase-homologous genes in deep subseafloor sedimentary metagenomes.</title>
        <authorList>
            <person name="Kawai M."/>
            <person name="Futagami T."/>
            <person name="Toyoda A."/>
            <person name="Takaki Y."/>
            <person name="Nishi S."/>
            <person name="Hori S."/>
            <person name="Arai W."/>
            <person name="Tsubouchi T."/>
            <person name="Morono Y."/>
            <person name="Uchiyama I."/>
            <person name="Ito T."/>
            <person name="Fujiyama A."/>
            <person name="Inagaki F."/>
            <person name="Takami H."/>
        </authorList>
    </citation>
    <scope>NUCLEOTIDE SEQUENCE</scope>
    <source>
        <strain evidence="1">Expedition CK06-06</strain>
    </source>
</reference>